<dbReference type="Gene3D" id="2.60.40.290">
    <property type="match status" value="1"/>
</dbReference>
<organism evidence="4 5">
    <name type="scientific">Nocardiopsis ansamitocini</name>
    <dbReference type="NCBI Taxonomy" id="1670832"/>
    <lineage>
        <taxon>Bacteria</taxon>
        <taxon>Bacillati</taxon>
        <taxon>Actinomycetota</taxon>
        <taxon>Actinomycetes</taxon>
        <taxon>Streptosporangiales</taxon>
        <taxon>Nocardiopsidaceae</taxon>
        <taxon>Nocardiopsis</taxon>
    </lineage>
</organism>
<keyword evidence="2" id="KW-0472">Membrane</keyword>
<feature type="region of interest" description="Disordered" evidence="1">
    <location>
        <begin position="75"/>
        <end position="151"/>
    </location>
</feature>
<protein>
    <recommendedName>
        <fullName evidence="3">CBM2 domain-containing protein</fullName>
    </recommendedName>
</protein>
<feature type="compositionally biased region" description="Acidic residues" evidence="1">
    <location>
        <begin position="121"/>
        <end position="133"/>
    </location>
</feature>
<feature type="compositionally biased region" description="Low complexity" evidence="1">
    <location>
        <begin position="75"/>
        <end position="86"/>
    </location>
</feature>
<feature type="compositionally biased region" description="Basic and acidic residues" evidence="1">
    <location>
        <begin position="1"/>
        <end position="18"/>
    </location>
</feature>
<dbReference type="GO" id="GO:0005975">
    <property type="term" value="P:carbohydrate metabolic process"/>
    <property type="evidence" value="ECO:0007669"/>
    <property type="project" value="InterPro"/>
</dbReference>
<dbReference type="GO" id="GO:0004553">
    <property type="term" value="F:hydrolase activity, hydrolyzing O-glycosyl compounds"/>
    <property type="evidence" value="ECO:0007669"/>
    <property type="project" value="InterPro"/>
</dbReference>
<dbReference type="AlphaFoldDB" id="A0A9W6P3W1"/>
<dbReference type="PROSITE" id="PS51173">
    <property type="entry name" value="CBM2"/>
    <property type="match status" value="1"/>
</dbReference>
<evidence type="ECO:0000313" key="5">
    <source>
        <dbReference type="Proteomes" id="UP001165092"/>
    </source>
</evidence>
<keyword evidence="2" id="KW-1133">Transmembrane helix</keyword>
<dbReference type="SUPFAM" id="SSF49384">
    <property type="entry name" value="Carbohydrate-binding domain"/>
    <property type="match status" value="1"/>
</dbReference>
<dbReference type="GO" id="GO:0030247">
    <property type="term" value="F:polysaccharide binding"/>
    <property type="evidence" value="ECO:0007669"/>
    <property type="project" value="UniProtKB-UniRule"/>
</dbReference>
<evidence type="ECO:0000256" key="2">
    <source>
        <dbReference type="SAM" id="Phobius"/>
    </source>
</evidence>
<name>A0A9W6P3W1_9ACTN</name>
<proteinExistence type="predicted"/>
<reference evidence="4" key="1">
    <citation type="submission" date="2023-02" db="EMBL/GenBank/DDBJ databases">
        <title>Nocardiopsis ansamitocini NBRC 112285.</title>
        <authorList>
            <person name="Ichikawa N."/>
            <person name="Sato H."/>
            <person name="Tonouchi N."/>
        </authorList>
    </citation>
    <scope>NUCLEOTIDE SEQUENCE</scope>
    <source>
        <strain evidence="4">NBRC 112285</strain>
    </source>
</reference>
<feature type="compositionally biased region" description="Polar residues" evidence="1">
    <location>
        <begin position="106"/>
        <end position="119"/>
    </location>
</feature>
<dbReference type="InterPro" id="IPR001919">
    <property type="entry name" value="CBD2"/>
</dbReference>
<feature type="domain" description="CBM2" evidence="3">
    <location>
        <begin position="143"/>
        <end position="249"/>
    </location>
</feature>
<gene>
    <name evidence="4" type="ORF">Nans01_09680</name>
</gene>
<dbReference type="RefSeq" id="WP_285757455.1">
    <property type="nucleotide sequence ID" value="NZ_BSQG01000001.1"/>
</dbReference>
<keyword evidence="2" id="KW-0812">Transmembrane</keyword>
<sequence length="249" mass="25648">MGRHGVERPQRGAHRAEQPDGGALTTVGQVLGSTVPKRVPPPRPFRVLLLSGVTVTLILFAYSTTQIYLRFTESPSGPGAPAPESGAVGGSPGSEALPSRGPEPGSSLQAEISAEVSQSPEAEERETEEEGADEPERQDAPEPPVAVGGTQVSYDMVPHSSNNFTGSVTIVNNGTSAIDGWELRLGFSGANITAAWNGDWESTGEGIVVRQPSWTGGIAPGESAVVNFSAEGSAQAPSSCSLNGRSCGL</sequence>
<dbReference type="InterPro" id="IPR008965">
    <property type="entry name" value="CBM2/CBM3_carb-bd_dom_sf"/>
</dbReference>
<feature type="region of interest" description="Disordered" evidence="1">
    <location>
        <begin position="1"/>
        <end position="24"/>
    </location>
</feature>
<dbReference type="InterPro" id="IPR012291">
    <property type="entry name" value="CBM2_carb-bd_dom_sf"/>
</dbReference>
<dbReference type="Pfam" id="PF00553">
    <property type="entry name" value="CBM_2"/>
    <property type="match status" value="1"/>
</dbReference>
<dbReference type="Proteomes" id="UP001165092">
    <property type="component" value="Unassembled WGS sequence"/>
</dbReference>
<comment type="caution">
    <text evidence="4">The sequence shown here is derived from an EMBL/GenBank/DDBJ whole genome shotgun (WGS) entry which is preliminary data.</text>
</comment>
<accession>A0A9W6P3W1</accession>
<evidence type="ECO:0000313" key="4">
    <source>
        <dbReference type="EMBL" id="GLU46617.1"/>
    </source>
</evidence>
<evidence type="ECO:0000259" key="3">
    <source>
        <dbReference type="PROSITE" id="PS51173"/>
    </source>
</evidence>
<feature type="transmembrane region" description="Helical" evidence="2">
    <location>
        <begin position="47"/>
        <end position="69"/>
    </location>
</feature>
<dbReference type="EMBL" id="BSQG01000001">
    <property type="protein sequence ID" value="GLU46617.1"/>
    <property type="molecule type" value="Genomic_DNA"/>
</dbReference>
<keyword evidence="5" id="KW-1185">Reference proteome</keyword>
<dbReference type="SMART" id="SM00637">
    <property type="entry name" value="CBD_II"/>
    <property type="match status" value="1"/>
</dbReference>
<evidence type="ECO:0000256" key="1">
    <source>
        <dbReference type="SAM" id="MobiDB-lite"/>
    </source>
</evidence>